<accession>A0A9I9E753</accession>
<name>A0A9I9E753_CUCME</name>
<dbReference type="Gramene" id="MELO3C029708.2.1">
    <property type="protein sequence ID" value="MELO3C029708.2.1"/>
    <property type="gene ID" value="MELO3C029708.2"/>
</dbReference>
<protein>
    <submittedName>
        <fullName evidence="1">Uncharacterized protein</fullName>
    </submittedName>
</protein>
<sequence>MLRKLEFQVSEEDHTKELRAFTLACDIALWHCTVARRVKVGEVVVFGWGFRLASVYSEKEFQVPPDLNGSSSSGPSPAHKTLDSVHMRISFLSEEPSDPPLGEVAFYPAMFTYGLPISLKFSLCFAAGITRVLPLRHPFSPLGFSLPPPISLEISLCFAAVTHLLYLSRSPSVVFSSSQHVSFIRFVETMCKSGREYVYEKTLLQSIDPNIKSLTSLISWFF</sequence>
<evidence type="ECO:0000313" key="1">
    <source>
        <dbReference type="EnsemblPlants" id="MELO3C029708.2.1"/>
    </source>
</evidence>
<dbReference type="EnsemblPlants" id="MELO3C029708.2.1">
    <property type="protein sequence ID" value="MELO3C029708.2.1"/>
    <property type="gene ID" value="MELO3C029708.2"/>
</dbReference>
<reference evidence="1" key="1">
    <citation type="submission" date="2023-03" db="UniProtKB">
        <authorList>
            <consortium name="EnsemblPlants"/>
        </authorList>
    </citation>
    <scope>IDENTIFICATION</scope>
</reference>
<organism evidence="1">
    <name type="scientific">Cucumis melo</name>
    <name type="common">Muskmelon</name>
    <dbReference type="NCBI Taxonomy" id="3656"/>
    <lineage>
        <taxon>Eukaryota</taxon>
        <taxon>Viridiplantae</taxon>
        <taxon>Streptophyta</taxon>
        <taxon>Embryophyta</taxon>
        <taxon>Tracheophyta</taxon>
        <taxon>Spermatophyta</taxon>
        <taxon>Magnoliopsida</taxon>
        <taxon>eudicotyledons</taxon>
        <taxon>Gunneridae</taxon>
        <taxon>Pentapetalae</taxon>
        <taxon>rosids</taxon>
        <taxon>fabids</taxon>
        <taxon>Cucurbitales</taxon>
        <taxon>Cucurbitaceae</taxon>
        <taxon>Benincaseae</taxon>
        <taxon>Cucumis</taxon>
    </lineage>
</organism>
<proteinExistence type="predicted"/>
<dbReference type="AlphaFoldDB" id="A0A9I9E753"/>